<protein>
    <submittedName>
        <fullName evidence="3">Uncharacterized protein</fullName>
    </submittedName>
</protein>
<evidence type="ECO:0000256" key="1">
    <source>
        <dbReference type="SAM" id="Coils"/>
    </source>
</evidence>
<feature type="non-terminal residue" evidence="3">
    <location>
        <position position="839"/>
    </location>
</feature>
<organism evidence="3 4">
    <name type="scientific">Prorocentrum cordatum</name>
    <dbReference type="NCBI Taxonomy" id="2364126"/>
    <lineage>
        <taxon>Eukaryota</taxon>
        <taxon>Sar</taxon>
        <taxon>Alveolata</taxon>
        <taxon>Dinophyceae</taxon>
        <taxon>Prorocentrales</taxon>
        <taxon>Prorocentraceae</taxon>
        <taxon>Prorocentrum</taxon>
    </lineage>
</organism>
<keyword evidence="1" id="KW-0175">Coiled coil</keyword>
<feature type="compositionally biased region" description="Low complexity" evidence="2">
    <location>
        <begin position="76"/>
        <end position="101"/>
    </location>
</feature>
<feature type="region of interest" description="Disordered" evidence="2">
    <location>
        <begin position="1"/>
        <end position="25"/>
    </location>
</feature>
<evidence type="ECO:0000256" key="2">
    <source>
        <dbReference type="SAM" id="MobiDB-lite"/>
    </source>
</evidence>
<keyword evidence="4" id="KW-1185">Reference proteome</keyword>
<feature type="region of interest" description="Disordered" evidence="2">
    <location>
        <begin position="73"/>
        <end position="101"/>
    </location>
</feature>
<feature type="coiled-coil region" evidence="1">
    <location>
        <begin position="166"/>
        <end position="193"/>
    </location>
</feature>
<feature type="compositionally biased region" description="Low complexity" evidence="2">
    <location>
        <begin position="1"/>
        <end position="22"/>
    </location>
</feature>
<dbReference type="EMBL" id="CAUYUJ010003014">
    <property type="protein sequence ID" value="CAK0803473.1"/>
    <property type="molecule type" value="Genomic_DNA"/>
</dbReference>
<dbReference type="Proteomes" id="UP001189429">
    <property type="component" value="Unassembled WGS sequence"/>
</dbReference>
<dbReference type="Gene3D" id="3.60.10.10">
    <property type="entry name" value="Endonuclease/exonuclease/phosphatase"/>
    <property type="match status" value="1"/>
</dbReference>
<reference evidence="3" key="1">
    <citation type="submission" date="2023-10" db="EMBL/GenBank/DDBJ databases">
        <authorList>
            <person name="Chen Y."/>
            <person name="Shah S."/>
            <person name="Dougan E. K."/>
            <person name="Thang M."/>
            <person name="Chan C."/>
        </authorList>
    </citation>
    <scope>NUCLEOTIDE SEQUENCE [LARGE SCALE GENOMIC DNA]</scope>
</reference>
<evidence type="ECO:0000313" key="3">
    <source>
        <dbReference type="EMBL" id="CAK0803473.1"/>
    </source>
</evidence>
<feature type="non-terminal residue" evidence="3">
    <location>
        <position position="1"/>
    </location>
</feature>
<dbReference type="SUPFAM" id="SSF56219">
    <property type="entry name" value="DNase I-like"/>
    <property type="match status" value="1"/>
</dbReference>
<comment type="caution">
    <text evidence="3">The sequence shown here is derived from an EMBL/GenBank/DDBJ whole genome shotgun (WGS) entry which is preliminary data.</text>
</comment>
<proteinExistence type="predicted"/>
<name>A0ABN9QC40_9DINO</name>
<feature type="coiled-coil region" evidence="1">
    <location>
        <begin position="718"/>
        <end position="747"/>
    </location>
</feature>
<sequence>DGSSDGRSTSRSGRGATRYSGTVDLDADLEDWRRHHARAASAEGAPPDAWAAAAARAGLPPVGREWARCQHHDLSPRAGPAGEMGAPPARPGPAAAASGVARAHGGAPASVEASLQSMGARLQASLQAAVASASSSMSQAFQTAILEMAQRNDSRFQAMEDRIVPMEEKMGQVDQMQKEIQKLKEELVVLNTGVPAASTGGNWDRTPDPAVVTVFAKIALSKQAVEQALAPLVAEAQLNDHVVLEGDAVSHELALKKIKQGIEGLLPHKLFVEKDAAALSMQWAQLLRVQIESPSSCPQVLWNRACIRKFNLDKDALAEEAARVLRPEFASWNTRAFASYLPRLIKGKLRYLQTHWRGPVVLGLQETHAGLETMQQLLGRIARDFVCFASSPIGAQFDAGGVATVFPAQVNGDRITYSQFDAVPGRALKVTASMTGAELRHWNARNHGFTADVRTQLLQHIRADLAWAHAAPTARAVVVVGGDVLEQEVFGALPPGPAPSGPRAQAQRAWEEATRMAVDLAPARATRWHQGLRRASRIDKVLVSVPRWALCQLWQSASVCGEPRELHINEVSDHAMIIASIAPRAPRPRSRGPAPFSRQLVMLPRFREIVELYCAEVCWGELAPPDAHAACVTSLQAAAKLLQNELLTTNGGAKGPNAAIWRQLARAFWRQDAALARVVMAQNPWANDVIELGALGQPHRVTLKDPAEFERRYTLAQRREAAANSRAAQAEAEEESAEELRKRMISQGRALRRRAQLWAPRGARQHLAAVDLPHGAVTTQEGMAAALAAHWKPVFDPPKGPVSERRKARLQELYLERFATPAPEWDALPPPGPEAMRMA</sequence>
<accession>A0ABN9QC40</accession>
<evidence type="ECO:0000313" key="4">
    <source>
        <dbReference type="Proteomes" id="UP001189429"/>
    </source>
</evidence>
<dbReference type="InterPro" id="IPR036691">
    <property type="entry name" value="Endo/exonu/phosph_ase_sf"/>
</dbReference>
<gene>
    <name evidence="3" type="ORF">PCOR1329_LOCUS10620</name>
</gene>